<keyword evidence="6 8" id="KW-0472">Membrane</keyword>
<dbReference type="Gene3D" id="1.20.1250.20">
    <property type="entry name" value="MFS general substrate transporter like domains"/>
    <property type="match status" value="1"/>
</dbReference>
<dbReference type="Gene3D" id="1.20.1720.10">
    <property type="entry name" value="Multidrug resistance protein D"/>
    <property type="match status" value="1"/>
</dbReference>
<feature type="transmembrane region" description="Helical" evidence="8">
    <location>
        <begin position="174"/>
        <end position="196"/>
    </location>
</feature>
<evidence type="ECO:0000256" key="1">
    <source>
        <dbReference type="ARBA" id="ARBA00004651"/>
    </source>
</evidence>
<comment type="caution">
    <text evidence="10">The sequence shown here is derived from an EMBL/GenBank/DDBJ whole genome shotgun (WGS) entry which is preliminary data.</text>
</comment>
<dbReference type="PANTHER" id="PTHR42718">
    <property type="entry name" value="MAJOR FACILITATOR SUPERFAMILY MULTIDRUG TRANSPORTER MFSC"/>
    <property type="match status" value="1"/>
</dbReference>
<feature type="transmembrane region" description="Helical" evidence="8">
    <location>
        <begin position="114"/>
        <end position="136"/>
    </location>
</feature>
<evidence type="ECO:0000313" key="10">
    <source>
        <dbReference type="EMBL" id="GAA1611415.1"/>
    </source>
</evidence>
<feature type="transmembrane region" description="Helical" evidence="8">
    <location>
        <begin position="310"/>
        <end position="333"/>
    </location>
</feature>
<evidence type="ECO:0000256" key="6">
    <source>
        <dbReference type="ARBA" id="ARBA00023136"/>
    </source>
</evidence>
<proteinExistence type="predicted"/>
<feature type="transmembrane region" description="Helical" evidence="8">
    <location>
        <begin position="245"/>
        <end position="262"/>
    </location>
</feature>
<feature type="domain" description="Major facilitator superfamily (MFS) profile" evidence="9">
    <location>
        <begin position="1"/>
        <end position="483"/>
    </location>
</feature>
<feature type="transmembrane region" description="Helical" evidence="8">
    <location>
        <begin position="217"/>
        <end position="239"/>
    </location>
</feature>
<feature type="transmembrane region" description="Helical" evidence="8">
    <location>
        <begin position="52"/>
        <end position="75"/>
    </location>
</feature>
<evidence type="ECO:0000256" key="7">
    <source>
        <dbReference type="SAM" id="MobiDB-lite"/>
    </source>
</evidence>
<evidence type="ECO:0000256" key="2">
    <source>
        <dbReference type="ARBA" id="ARBA00022448"/>
    </source>
</evidence>
<dbReference type="Pfam" id="PF07690">
    <property type="entry name" value="MFS_1"/>
    <property type="match status" value="1"/>
</dbReference>
<dbReference type="CDD" id="cd17321">
    <property type="entry name" value="MFS_MMR_MDR_like"/>
    <property type="match status" value="1"/>
</dbReference>
<dbReference type="InterPro" id="IPR036259">
    <property type="entry name" value="MFS_trans_sf"/>
</dbReference>
<evidence type="ECO:0000256" key="5">
    <source>
        <dbReference type="ARBA" id="ARBA00022989"/>
    </source>
</evidence>
<dbReference type="PANTHER" id="PTHR42718:SF46">
    <property type="entry name" value="BLR6921 PROTEIN"/>
    <property type="match status" value="1"/>
</dbReference>
<dbReference type="Proteomes" id="UP001500393">
    <property type="component" value="Unassembled WGS sequence"/>
</dbReference>
<name>A0ABP4QH40_9ACTN</name>
<keyword evidence="3" id="KW-1003">Cell membrane</keyword>
<evidence type="ECO:0000256" key="8">
    <source>
        <dbReference type="SAM" id="Phobius"/>
    </source>
</evidence>
<evidence type="ECO:0000256" key="3">
    <source>
        <dbReference type="ARBA" id="ARBA00022475"/>
    </source>
</evidence>
<evidence type="ECO:0000259" key="9">
    <source>
        <dbReference type="PROSITE" id="PS50850"/>
    </source>
</evidence>
<feature type="transmembrane region" description="Helical" evidence="8">
    <location>
        <begin position="87"/>
        <end position="108"/>
    </location>
</feature>
<evidence type="ECO:0000256" key="4">
    <source>
        <dbReference type="ARBA" id="ARBA00022692"/>
    </source>
</evidence>
<dbReference type="SUPFAM" id="SSF103473">
    <property type="entry name" value="MFS general substrate transporter"/>
    <property type="match status" value="1"/>
</dbReference>
<accession>A0ABP4QH40</accession>
<sequence length="615" mass="65651">MSAYLLSFGGLLLFGGRTADLLGGRRMLMVGTALFLVASVVCGFAWTGGVLISARVVQGIAAAVMAPTAMAVLMATFPEGKERNRAIGVWTGVGAFGATAALLVGGSITQGLGWAWIFFINIPLTGIVLLLGPRLLRETAIRESKRSYDPFGAITVTGSLVLLAYAVVEAPAVGWGSVQTLGLLAGAVLLFALFLVAERGAKAPLVPLRVFRLRSLVSGNLMTILVSMTIYGGALMMSIYAQEVLGYSAVMFGLSTAIYAFMSVDGSNLAGPLTTRFSYKKVAVLGAAALSLGAYLLSRVTADGNYWTDLFPAMVVFGYGIGTTVVASAIAALSNVPANESGLASGINQLGVPDRRGIRHRTVYHGLGRLHQPERGGGEGRAERGRTGRVLHRIRVRVGLPGDRSHPQPGHQKRKEDRTVRTSWQDLPTAVATEMISVLGKEADEDWSRRAGDTSWNARQLLDHITLAVTGYAGLLIARPDTPRYIALRTGNDPNASVHERFESIGIAATLLSHTVRATGPEVRAYHSWGTSDAPGFAAMGAVEMLVHTHDLTRTFGSDWTPPDDLAVQVVTRLFPNAPADHPPGQALLWGCGRIALPGHPQLPRERWQWYGEVR</sequence>
<dbReference type="InterPro" id="IPR011701">
    <property type="entry name" value="MFS"/>
</dbReference>
<reference evidence="11" key="1">
    <citation type="journal article" date="2019" name="Int. J. Syst. Evol. Microbiol.">
        <title>The Global Catalogue of Microorganisms (GCM) 10K type strain sequencing project: providing services to taxonomists for standard genome sequencing and annotation.</title>
        <authorList>
            <consortium name="The Broad Institute Genomics Platform"/>
            <consortium name="The Broad Institute Genome Sequencing Center for Infectious Disease"/>
            <person name="Wu L."/>
            <person name="Ma J."/>
        </authorList>
    </citation>
    <scope>NUCLEOTIDE SEQUENCE [LARGE SCALE GENOMIC DNA]</scope>
    <source>
        <strain evidence="11">JCM 14969</strain>
    </source>
</reference>
<feature type="transmembrane region" description="Helical" evidence="8">
    <location>
        <begin position="148"/>
        <end position="168"/>
    </location>
</feature>
<dbReference type="EMBL" id="BAAAOS010000061">
    <property type="protein sequence ID" value="GAA1611415.1"/>
    <property type="molecule type" value="Genomic_DNA"/>
</dbReference>
<keyword evidence="4 8" id="KW-0812">Transmembrane</keyword>
<organism evidence="10 11">
    <name type="scientific">Kribbella sancticallisti</name>
    <dbReference type="NCBI Taxonomy" id="460087"/>
    <lineage>
        <taxon>Bacteria</taxon>
        <taxon>Bacillati</taxon>
        <taxon>Actinomycetota</taxon>
        <taxon>Actinomycetes</taxon>
        <taxon>Propionibacteriales</taxon>
        <taxon>Kribbellaceae</taxon>
        <taxon>Kribbella</taxon>
    </lineage>
</organism>
<keyword evidence="11" id="KW-1185">Reference proteome</keyword>
<gene>
    <name evidence="10" type="ORF">GCM10009789_77160</name>
</gene>
<feature type="transmembrane region" description="Helical" evidence="8">
    <location>
        <begin position="282"/>
        <end position="298"/>
    </location>
</feature>
<comment type="subcellular location">
    <subcellularLocation>
        <location evidence="1">Cell membrane</location>
        <topology evidence="1">Multi-pass membrane protein</topology>
    </subcellularLocation>
</comment>
<feature type="transmembrane region" description="Helical" evidence="8">
    <location>
        <begin position="27"/>
        <end position="46"/>
    </location>
</feature>
<dbReference type="PROSITE" id="PS50850">
    <property type="entry name" value="MFS"/>
    <property type="match status" value="1"/>
</dbReference>
<keyword evidence="2" id="KW-0813">Transport</keyword>
<protein>
    <recommendedName>
        <fullName evidence="9">Major facilitator superfamily (MFS) profile domain-containing protein</fullName>
    </recommendedName>
</protein>
<dbReference type="InterPro" id="IPR020846">
    <property type="entry name" value="MFS_dom"/>
</dbReference>
<keyword evidence="5 8" id="KW-1133">Transmembrane helix</keyword>
<evidence type="ECO:0000313" key="11">
    <source>
        <dbReference type="Proteomes" id="UP001500393"/>
    </source>
</evidence>
<feature type="region of interest" description="Disordered" evidence="7">
    <location>
        <begin position="396"/>
        <end position="421"/>
    </location>
</feature>